<evidence type="ECO:0000313" key="1">
    <source>
        <dbReference type="EMBL" id="TCO16726.1"/>
    </source>
</evidence>
<dbReference type="Pfam" id="PF26421">
    <property type="entry name" value="Avidin_like"/>
    <property type="match status" value="1"/>
</dbReference>
<name>A0ABY2BD37_9ACTN</name>
<sequence>METPNYDGRIFRPVGNPPGAPTGRYHQNGKLIWAEFGGGRLHFGRLVGTCDADGTIDASYCQLATDGGVTAGRVLSIPGYTNDGTLTLTENWRRLDGSSGISVIEEVDPVLAPPPPESLPG</sequence>
<dbReference type="InterPro" id="IPR058595">
    <property type="entry name" value="Avidin-like"/>
</dbReference>
<accession>A0ABY2BD37</accession>
<dbReference type="RefSeq" id="WP_132192891.1">
    <property type="nucleotide sequence ID" value="NZ_SLWM01000016.1"/>
</dbReference>
<reference evidence="1 2" key="1">
    <citation type="journal article" date="2015" name="Stand. Genomic Sci.">
        <title>Genomic Encyclopedia of Bacterial and Archaeal Type Strains, Phase III: the genomes of soil and plant-associated and newly described type strains.</title>
        <authorList>
            <person name="Whitman W.B."/>
            <person name="Woyke T."/>
            <person name="Klenk H.P."/>
            <person name="Zhou Y."/>
            <person name="Lilburn T.G."/>
            <person name="Beck B.J."/>
            <person name="De Vos P."/>
            <person name="Vandamme P."/>
            <person name="Eisen J.A."/>
            <person name="Garrity G."/>
            <person name="Hugenholtz P."/>
            <person name="Kyrpides N.C."/>
        </authorList>
    </citation>
    <scope>NUCLEOTIDE SEQUENCE [LARGE SCALE GENOMIC DNA]</scope>
    <source>
        <strain evidence="1 2">VKM Ac-2538</strain>
    </source>
</reference>
<protein>
    <submittedName>
        <fullName evidence="1">Uncharacterized protein</fullName>
    </submittedName>
</protein>
<organism evidence="1 2">
    <name type="scientific">Kribbella orskensis</name>
    <dbReference type="NCBI Taxonomy" id="2512216"/>
    <lineage>
        <taxon>Bacteria</taxon>
        <taxon>Bacillati</taxon>
        <taxon>Actinomycetota</taxon>
        <taxon>Actinomycetes</taxon>
        <taxon>Propionibacteriales</taxon>
        <taxon>Kribbellaceae</taxon>
        <taxon>Kribbella</taxon>
    </lineage>
</organism>
<dbReference type="EMBL" id="SLWM01000016">
    <property type="protein sequence ID" value="TCO16726.1"/>
    <property type="molecule type" value="Genomic_DNA"/>
</dbReference>
<keyword evidence="2" id="KW-1185">Reference proteome</keyword>
<evidence type="ECO:0000313" key="2">
    <source>
        <dbReference type="Proteomes" id="UP000295818"/>
    </source>
</evidence>
<comment type="caution">
    <text evidence="1">The sequence shown here is derived from an EMBL/GenBank/DDBJ whole genome shotgun (WGS) entry which is preliminary data.</text>
</comment>
<dbReference type="Proteomes" id="UP000295818">
    <property type="component" value="Unassembled WGS sequence"/>
</dbReference>
<proteinExistence type="predicted"/>
<gene>
    <name evidence="1" type="ORF">EV644_11697</name>
</gene>